<feature type="region of interest" description="Disordered" evidence="1">
    <location>
        <begin position="66"/>
        <end position="96"/>
    </location>
</feature>
<gene>
    <name evidence="2" type="ORF">NP233_g5649</name>
</gene>
<accession>A0AAD5VSU3</accession>
<organism evidence="2 3">
    <name type="scientific">Leucocoprinus birnbaumii</name>
    <dbReference type="NCBI Taxonomy" id="56174"/>
    <lineage>
        <taxon>Eukaryota</taxon>
        <taxon>Fungi</taxon>
        <taxon>Dikarya</taxon>
        <taxon>Basidiomycota</taxon>
        <taxon>Agaricomycotina</taxon>
        <taxon>Agaricomycetes</taxon>
        <taxon>Agaricomycetidae</taxon>
        <taxon>Agaricales</taxon>
        <taxon>Agaricineae</taxon>
        <taxon>Agaricaceae</taxon>
        <taxon>Leucocoprinus</taxon>
    </lineage>
</organism>
<proteinExistence type="predicted"/>
<name>A0AAD5VSU3_9AGAR</name>
<comment type="caution">
    <text evidence="2">The sequence shown here is derived from an EMBL/GenBank/DDBJ whole genome shotgun (WGS) entry which is preliminary data.</text>
</comment>
<evidence type="ECO:0000313" key="2">
    <source>
        <dbReference type="EMBL" id="KAJ3568535.1"/>
    </source>
</evidence>
<keyword evidence="3" id="KW-1185">Reference proteome</keyword>
<sequence>MSAHFSHTLKALRQNSEQGMDNPEAYKEGVEYRNYVLQMENKALKEMLMKSSKKWEEKTKALEAENMKLKRNSADNKSSAFAKTERSRDNLQGTVK</sequence>
<dbReference type="AlphaFoldDB" id="A0AAD5VSU3"/>
<reference evidence="2" key="1">
    <citation type="submission" date="2022-07" db="EMBL/GenBank/DDBJ databases">
        <title>Genome Sequence of Leucocoprinus birnbaumii.</title>
        <authorList>
            <person name="Buettner E."/>
        </authorList>
    </citation>
    <scope>NUCLEOTIDE SEQUENCE</scope>
    <source>
        <strain evidence="2">VT141</strain>
    </source>
</reference>
<dbReference type="EMBL" id="JANIEX010000340">
    <property type="protein sequence ID" value="KAJ3568535.1"/>
    <property type="molecule type" value="Genomic_DNA"/>
</dbReference>
<protein>
    <submittedName>
        <fullName evidence="2">Uncharacterized protein</fullName>
    </submittedName>
</protein>
<evidence type="ECO:0000256" key="1">
    <source>
        <dbReference type="SAM" id="MobiDB-lite"/>
    </source>
</evidence>
<feature type="region of interest" description="Disordered" evidence="1">
    <location>
        <begin position="1"/>
        <end position="23"/>
    </location>
</feature>
<dbReference type="Proteomes" id="UP001213000">
    <property type="component" value="Unassembled WGS sequence"/>
</dbReference>
<evidence type="ECO:0000313" key="3">
    <source>
        <dbReference type="Proteomes" id="UP001213000"/>
    </source>
</evidence>